<comment type="caution">
    <text evidence="1">The sequence shown here is derived from an EMBL/GenBank/DDBJ whole genome shotgun (WGS) entry which is preliminary data.</text>
</comment>
<dbReference type="STRING" id="1348253.LK09_14015"/>
<dbReference type="Pfam" id="PF03860">
    <property type="entry name" value="Csp"/>
    <property type="match status" value="1"/>
</dbReference>
<reference evidence="1 2" key="1">
    <citation type="submission" date="2014-11" db="EMBL/GenBank/DDBJ databases">
        <title>Genome sequence of Microbacterium mangrovi MUSC 115(T).</title>
        <authorList>
            <person name="Lee L.-H."/>
        </authorList>
    </citation>
    <scope>NUCLEOTIDE SEQUENCE [LARGE SCALE GENOMIC DNA]</scope>
    <source>
        <strain evidence="1 2">MUSC 115</strain>
    </source>
</reference>
<organism evidence="1 2">
    <name type="scientific">Microbacterium mangrovi</name>
    <dbReference type="NCBI Taxonomy" id="1348253"/>
    <lineage>
        <taxon>Bacteria</taxon>
        <taxon>Bacillati</taxon>
        <taxon>Actinomycetota</taxon>
        <taxon>Actinomycetes</taxon>
        <taxon>Micrococcales</taxon>
        <taxon>Microbacteriaceae</taxon>
        <taxon>Microbacterium</taxon>
    </lineage>
</organism>
<dbReference type="OrthoDB" id="5396211at2"/>
<evidence type="ECO:0000313" key="2">
    <source>
        <dbReference type="Proteomes" id="UP000031030"/>
    </source>
</evidence>
<name>A0A0B2A591_9MICO</name>
<dbReference type="Proteomes" id="UP000031030">
    <property type="component" value="Unassembled WGS sequence"/>
</dbReference>
<dbReference type="InterPro" id="IPR005560">
    <property type="entry name" value="Csp_YhjQ"/>
</dbReference>
<protein>
    <submittedName>
        <fullName evidence="1">Uncharacterized protein</fullName>
    </submittedName>
</protein>
<gene>
    <name evidence="1" type="ORF">LK09_14015</name>
</gene>
<accession>A0A0B2A591</accession>
<dbReference type="AlphaFoldDB" id="A0A0B2A591"/>
<proteinExistence type="predicted"/>
<dbReference type="Gene3D" id="1.20.1270.360">
    <property type="match status" value="1"/>
</dbReference>
<sequence length="133" mass="14507">MDTMMMDAMKSGDMMSMRGMPAMDMAMMQRCMDACAACEQACTVCAMQGMDCAPACMNCADMCNTMMRSMLRMQGMTPAVMMSMLDACMAMCQMCMDMCMAHSNDDVCMMCAQACKACMDACMEMKTAMMAAA</sequence>
<dbReference type="EMBL" id="JTDK01000012">
    <property type="protein sequence ID" value="KHK96944.1"/>
    <property type="molecule type" value="Genomic_DNA"/>
</dbReference>
<keyword evidence="2" id="KW-1185">Reference proteome</keyword>
<evidence type="ECO:0000313" key="1">
    <source>
        <dbReference type="EMBL" id="KHK96944.1"/>
    </source>
</evidence>